<accession>A0A2W3Z641</accession>
<dbReference type="EMBL" id="PIEU01000043">
    <property type="protein sequence ID" value="PZL75548.1"/>
    <property type="molecule type" value="Genomic_DNA"/>
</dbReference>
<name>A0A2W3Z641_9ENTE</name>
<proteinExistence type="predicted"/>
<dbReference type="Proteomes" id="UP000249828">
    <property type="component" value="Unassembled WGS sequence"/>
</dbReference>
<evidence type="ECO:0000313" key="1">
    <source>
        <dbReference type="EMBL" id="PZL75548.1"/>
    </source>
</evidence>
<organism evidence="1 2">
    <name type="scientific">Enterococcus plantarum</name>
    <dbReference type="NCBI Taxonomy" id="1077675"/>
    <lineage>
        <taxon>Bacteria</taxon>
        <taxon>Bacillati</taxon>
        <taxon>Bacillota</taxon>
        <taxon>Bacilli</taxon>
        <taxon>Lactobacillales</taxon>
        <taxon>Enterococcaceae</taxon>
        <taxon>Enterococcus</taxon>
    </lineage>
</organism>
<reference evidence="1 2" key="1">
    <citation type="submission" date="2017-11" db="EMBL/GenBank/DDBJ databases">
        <title>Draft genome sequence of Enterococcus plantarum TRW2 strain isolated from lettuce.</title>
        <authorList>
            <person name="Kim E.B."/>
            <person name="Marco M.L."/>
            <person name="Williams T.R."/>
            <person name="You I.H."/>
        </authorList>
    </citation>
    <scope>NUCLEOTIDE SEQUENCE [LARGE SCALE GENOMIC DNA]</scope>
    <source>
        <strain evidence="1 2">TRW2</strain>
    </source>
</reference>
<protein>
    <submittedName>
        <fullName evidence="1">Uncharacterized protein</fullName>
    </submittedName>
</protein>
<dbReference type="AlphaFoldDB" id="A0A2W3Z641"/>
<evidence type="ECO:0000313" key="2">
    <source>
        <dbReference type="Proteomes" id="UP000249828"/>
    </source>
</evidence>
<gene>
    <name evidence="1" type="ORF">CI088_04790</name>
</gene>
<keyword evidence="2" id="KW-1185">Reference proteome</keyword>
<comment type="caution">
    <text evidence="1">The sequence shown here is derived from an EMBL/GenBank/DDBJ whole genome shotgun (WGS) entry which is preliminary data.</text>
</comment>
<sequence>MMISIYLPLHINSKKAKAEAFNSERIASVPTVYSHLGCETKVIFTFVSHPFYGFRCDYHFPHYKY</sequence>